<sequence length="136" mass="15350">MPKSLPVDWEIIRNTDLIAAMMDAIPHPIFFKDAGGRYLGCNQRFCEMLGHEHDQIVGKTVFEIAPSELARIYHEADLKLMEEGGAQRYTSSVRYGDGIVRRGVFFKSVFCDNLGVTAGLVGMFYPMEFLLDVIEI</sequence>
<dbReference type="AlphaFoldDB" id="A0A364NTR0"/>
<proteinExistence type="predicted"/>
<dbReference type="SMART" id="SM00091">
    <property type="entry name" value="PAS"/>
    <property type="match status" value="1"/>
</dbReference>
<name>A0A364NTR0_9PROT</name>
<dbReference type="PROSITE" id="PS50112">
    <property type="entry name" value="PAS"/>
    <property type="match status" value="1"/>
</dbReference>
<comment type="caution">
    <text evidence="2">The sequence shown here is derived from an EMBL/GenBank/DDBJ whole genome shotgun (WGS) entry which is preliminary data.</text>
</comment>
<dbReference type="NCBIfam" id="TIGR00229">
    <property type="entry name" value="sensory_box"/>
    <property type="match status" value="1"/>
</dbReference>
<organism evidence="2 3">
    <name type="scientific">Paramagnetospirillum kuznetsovii</name>
    <dbReference type="NCBI Taxonomy" id="2053833"/>
    <lineage>
        <taxon>Bacteria</taxon>
        <taxon>Pseudomonadati</taxon>
        <taxon>Pseudomonadota</taxon>
        <taxon>Alphaproteobacteria</taxon>
        <taxon>Rhodospirillales</taxon>
        <taxon>Magnetospirillaceae</taxon>
        <taxon>Paramagnetospirillum</taxon>
    </lineage>
</organism>
<dbReference type="Pfam" id="PF08448">
    <property type="entry name" value="PAS_4"/>
    <property type="match status" value="1"/>
</dbReference>
<dbReference type="InterPro" id="IPR035965">
    <property type="entry name" value="PAS-like_dom_sf"/>
</dbReference>
<keyword evidence="3" id="KW-1185">Reference proteome</keyword>
<dbReference type="Gene3D" id="3.30.450.20">
    <property type="entry name" value="PAS domain"/>
    <property type="match status" value="1"/>
</dbReference>
<dbReference type="SUPFAM" id="SSF55785">
    <property type="entry name" value="PYP-like sensor domain (PAS domain)"/>
    <property type="match status" value="1"/>
</dbReference>
<evidence type="ECO:0000313" key="2">
    <source>
        <dbReference type="EMBL" id="RAU20390.1"/>
    </source>
</evidence>
<dbReference type="Proteomes" id="UP000251075">
    <property type="component" value="Unassembled WGS sequence"/>
</dbReference>
<evidence type="ECO:0000313" key="3">
    <source>
        <dbReference type="Proteomes" id="UP000251075"/>
    </source>
</evidence>
<protein>
    <submittedName>
        <fullName evidence="2">Diguanylate cyclase</fullName>
    </submittedName>
</protein>
<reference evidence="2 3" key="1">
    <citation type="submission" date="2017-11" db="EMBL/GenBank/DDBJ databases">
        <title>Draft genome sequence of magnetotactic bacterium Magnetospirillum kuznetsovii LBB-42.</title>
        <authorList>
            <person name="Grouzdev D.S."/>
            <person name="Rysina M.S."/>
            <person name="Baslerov R.V."/>
            <person name="Koziaeva V."/>
        </authorList>
    </citation>
    <scope>NUCLEOTIDE SEQUENCE [LARGE SCALE GENOMIC DNA]</scope>
    <source>
        <strain evidence="2 3">LBB-42</strain>
    </source>
</reference>
<dbReference type="OrthoDB" id="9812260at2"/>
<dbReference type="InterPro" id="IPR000014">
    <property type="entry name" value="PAS"/>
</dbReference>
<dbReference type="InterPro" id="IPR013656">
    <property type="entry name" value="PAS_4"/>
</dbReference>
<feature type="domain" description="PAS" evidence="1">
    <location>
        <begin position="14"/>
        <end position="83"/>
    </location>
</feature>
<dbReference type="CDD" id="cd00130">
    <property type="entry name" value="PAS"/>
    <property type="match status" value="1"/>
</dbReference>
<gene>
    <name evidence="2" type="ORF">CU669_18570</name>
</gene>
<evidence type="ECO:0000259" key="1">
    <source>
        <dbReference type="PROSITE" id="PS50112"/>
    </source>
</evidence>
<dbReference type="EMBL" id="PGTO01000024">
    <property type="protein sequence ID" value="RAU20390.1"/>
    <property type="molecule type" value="Genomic_DNA"/>
</dbReference>
<accession>A0A364NTR0</accession>